<evidence type="ECO:0000313" key="1">
    <source>
        <dbReference type="EMBL" id="QZE13199.1"/>
    </source>
</evidence>
<sequence>MKSDIYLIASLPQWAIFLGIISFFWGLIEKKAKYCKIGSILFATTGIIAGISLLIGDFGTITTPTETGAILKVLCLSAILLGLVSVIHLNIQWKKSKNNTWLTIFTILLALTNFFMYYNVLHGIFEK</sequence>
<evidence type="ECO:0000313" key="2">
    <source>
        <dbReference type="Proteomes" id="UP000826212"/>
    </source>
</evidence>
<reference evidence="1" key="1">
    <citation type="submission" date="2021-08" db="EMBL/GenBank/DDBJ databases">
        <title>Novel anaerobic bacterium isolated from sea squirt in East Sea, Republic of Korea.</title>
        <authorList>
            <person name="Nguyen T.H."/>
            <person name="Li Z."/>
            <person name="Lee Y.-J."/>
            <person name="Ko J."/>
            <person name="Kim S.-G."/>
        </authorList>
    </citation>
    <scope>NUCLEOTIDE SEQUENCE</scope>
    <source>
        <strain evidence="1">KCTC 25031</strain>
    </source>
</reference>
<protein>
    <submittedName>
        <fullName evidence="1">Uncharacterized protein</fullName>
    </submittedName>
</protein>
<organism evidence="1 2">
    <name type="scientific">Halosquirtibacter laminarini</name>
    <dbReference type="NCBI Taxonomy" id="3374600"/>
    <lineage>
        <taxon>Bacteria</taxon>
        <taxon>Pseudomonadati</taxon>
        <taxon>Bacteroidota</taxon>
        <taxon>Bacteroidia</taxon>
        <taxon>Marinilabiliales</taxon>
        <taxon>Prolixibacteraceae</taxon>
        <taxon>Halosquirtibacter</taxon>
    </lineage>
</organism>
<keyword evidence="2" id="KW-1185">Reference proteome</keyword>
<proteinExistence type="predicted"/>
<dbReference type="EMBL" id="CP081303">
    <property type="protein sequence ID" value="QZE13199.1"/>
    <property type="molecule type" value="Genomic_DNA"/>
</dbReference>
<name>A0AC61NCI7_9BACT</name>
<accession>A0AC61NCI7</accession>
<gene>
    <name evidence="1" type="ORF">K4L44_11440</name>
</gene>
<dbReference type="Proteomes" id="UP000826212">
    <property type="component" value="Chromosome"/>
</dbReference>